<gene>
    <name evidence="2" type="ORF">IX84_22380</name>
</gene>
<dbReference type="EMBL" id="JPOS01000080">
    <property type="protein sequence ID" value="KGE86304.1"/>
    <property type="molecule type" value="Genomic_DNA"/>
</dbReference>
<protein>
    <submittedName>
        <fullName evidence="2">Uncharacterized protein</fullName>
    </submittedName>
</protein>
<dbReference type="Proteomes" id="UP000029736">
    <property type="component" value="Unassembled WGS sequence"/>
</dbReference>
<feature type="region of interest" description="Disordered" evidence="1">
    <location>
        <begin position="120"/>
        <end position="140"/>
    </location>
</feature>
<dbReference type="RefSeq" id="WP_044225566.1">
    <property type="nucleotide sequence ID" value="NZ_JBKAGJ010000067.1"/>
</dbReference>
<evidence type="ECO:0000313" key="3">
    <source>
        <dbReference type="Proteomes" id="UP000029736"/>
    </source>
</evidence>
<comment type="caution">
    <text evidence="2">The sequence shown here is derived from an EMBL/GenBank/DDBJ whole genome shotgun (WGS) entry which is preliminary data.</text>
</comment>
<dbReference type="STRING" id="1524460.IX84_22380"/>
<sequence length="140" mass="15316">MTAILANRPPGKDHAVDSSVLSNALNTLAPGAVRKAPDLIGHIKAYIFNPHHISSDSLRRKIRQVARLHKSLGLTQTAIEALLDTLEGMKIIVEEQQLQSLHDIDAFMNAKKKYFKKSLDTMGETGDSPEHSGPVEGSRP</sequence>
<accession>A0A098S1W4</accession>
<organism evidence="2 3">
    <name type="scientific">Phaeodactylibacter xiamenensis</name>
    <dbReference type="NCBI Taxonomy" id="1524460"/>
    <lineage>
        <taxon>Bacteria</taxon>
        <taxon>Pseudomonadati</taxon>
        <taxon>Bacteroidota</taxon>
        <taxon>Saprospiria</taxon>
        <taxon>Saprospirales</taxon>
        <taxon>Haliscomenobacteraceae</taxon>
        <taxon>Phaeodactylibacter</taxon>
    </lineage>
</organism>
<evidence type="ECO:0000256" key="1">
    <source>
        <dbReference type="SAM" id="MobiDB-lite"/>
    </source>
</evidence>
<keyword evidence="3" id="KW-1185">Reference proteome</keyword>
<reference evidence="2 3" key="1">
    <citation type="journal article" date="2014" name="Int. J. Syst. Evol. Microbiol.">
        <title>Phaeodactylibacter xiamenensis gen. nov., sp. nov., a member of the family Saprospiraceae isolated from the marine alga Phaeodactylum tricornutum.</title>
        <authorList>
            <person name="Chen Z.Jr."/>
            <person name="Lei X."/>
            <person name="Lai Q."/>
            <person name="Li Y."/>
            <person name="Zhang B."/>
            <person name="Zhang J."/>
            <person name="Zhang H."/>
            <person name="Yang L."/>
            <person name="Zheng W."/>
            <person name="Tian Y."/>
            <person name="Yu Z."/>
            <person name="Xu H.Jr."/>
            <person name="Zheng T."/>
        </authorList>
    </citation>
    <scope>NUCLEOTIDE SEQUENCE [LARGE SCALE GENOMIC DNA]</scope>
    <source>
        <strain evidence="2 3">KD52</strain>
    </source>
</reference>
<evidence type="ECO:0000313" key="2">
    <source>
        <dbReference type="EMBL" id="KGE86304.1"/>
    </source>
</evidence>
<dbReference type="AlphaFoldDB" id="A0A098S1W4"/>
<proteinExistence type="predicted"/>
<name>A0A098S1W4_9BACT</name>